<feature type="coiled-coil region" evidence="1">
    <location>
        <begin position="52"/>
        <end position="114"/>
    </location>
</feature>
<gene>
    <name evidence="4" type="ORF">K504DRAFT_508686</name>
</gene>
<dbReference type="Proteomes" id="UP000799428">
    <property type="component" value="Unassembled WGS sequence"/>
</dbReference>
<dbReference type="GO" id="GO:0016579">
    <property type="term" value="P:protein deubiquitination"/>
    <property type="evidence" value="ECO:0007669"/>
    <property type="project" value="InterPro"/>
</dbReference>
<protein>
    <submittedName>
        <fullName evidence="4">Cysteine proteinase</fullName>
    </submittedName>
</protein>
<dbReference type="GO" id="GO:0005634">
    <property type="term" value="C:nucleus"/>
    <property type="evidence" value="ECO:0007669"/>
    <property type="project" value="TreeGrafter"/>
</dbReference>
<evidence type="ECO:0000259" key="3">
    <source>
        <dbReference type="PROSITE" id="PS50235"/>
    </source>
</evidence>
<dbReference type="OrthoDB" id="289038at2759"/>
<dbReference type="InterPro" id="IPR028889">
    <property type="entry name" value="USP"/>
</dbReference>
<dbReference type="PANTHER" id="PTHR24006:SF747">
    <property type="entry name" value="UBIQUITIN CARBOXYL-TERMINAL HYDROLASE 20"/>
    <property type="match status" value="1"/>
</dbReference>
<dbReference type="InterPro" id="IPR001394">
    <property type="entry name" value="Peptidase_C19_UCH"/>
</dbReference>
<evidence type="ECO:0000256" key="2">
    <source>
        <dbReference type="SAM" id="MobiDB-lite"/>
    </source>
</evidence>
<dbReference type="Gene3D" id="3.90.70.10">
    <property type="entry name" value="Cysteine proteinases"/>
    <property type="match status" value="1"/>
</dbReference>
<dbReference type="SUPFAM" id="SSF54001">
    <property type="entry name" value="Cysteine proteinases"/>
    <property type="match status" value="1"/>
</dbReference>
<feature type="domain" description="USP" evidence="3">
    <location>
        <begin position="183"/>
        <end position="480"/>
    </location>
</feature>
<reference evidence="4" key="1">
    <citation type="journal article" date="2020" name="Stud. Mycol.">
        <title>101 Dothideomycetes genomes: a test case for predicting lifestyles and emergence of pathogens.</title>
        <authorList>
            <person name="Haridas S."/>
            <person name="Albert R."/>
            <person name="Binder M."/>
            <person name="Bloem J."/>
            <person name="Labutti K."/>
            <person name="Salamov A."/>
            <person name="Andreopoulos B."/>
            <person name="Baker S."/>
            <person name="Barry K."/>
            <person name="Bills G."/>
            <person name="Bluhm B."/>
            <person name="Cannon C."/>
            <person name="Castanera R."/>
            <person name="Culley D."/>
            <person name="Daum C."/>
            <person name="Ezra D."/>
            <person name="Gonzalez J."/>
            <person name="Henrissat B."/>
            <person name="Kuo A."/>
            <person name="Liang C."/>
            <person name="Lipzen A."/>
            <person name="Lutzoni F."/>
            <person name="Magnuson J."/>
            <person name="Mondo S."/>
            <person name="Nolan M."/>
            <person name="Ohm R."/>
            <person name="Pangilinan J."/>
            <person name="Park H.-J."/>
            <person name="Ramirez L."/>
            <person name="Alfaro M."/>
            <person name="Sun H."/>
            <person name="Tritt A."/>
            <person name="Yoshinaga Y."/>
            <person name="Zwiers L.-H."/>
            <person name="Turgeon B."/>
            <person name="Goodwin S."/>
            <person name="Spatafora J."/>
            <person name="Crous P."/>
            <person name="Grigoriev I."/>
        </authorList>
    </citation>
    <scope>NUCLEOTIDE SEQUENCE</scope>
    <source>
        <strain evidence="4">CBS 279.74</strain>
    </source>
</reference>
<keyword evidence="1" id="KW-0175">Coiled coil</keyword>
<dbReference type="PROSITE" id="PS50235">
    <property type="entry name" value="USP_3"/>
    <property type="match status" value="1"/>
</dbReference>
<dbReference type="PANTHER" id="PTHR24006">
    <property type="entry name" value="UBIQUITIN CARBOXYL-TERMINAL HYDROLASE"/>
    <property type="match status" value="1"/>
</dbReference>
<sequence>MAPIPAYISATRAKIANAKASLRKTDVLEALNSADTCLEQVGDHNEMIAPVYRALKKKKIAIEKELEETKDKNVVVEGQLKAVERRNEGLKKALDEAKILIDPYKEELKRLRALVKELGGEKVAKSVEVVSEPAINKSLCASANEDSSRKDKVSSQHKRKCTAEPDSPRSLKKIALQRQSRPPSLENRTGNLSHSNTILQGLAGTIDASRLSREHRANASSATKAFISLISEMQKEQRDALKPDYFQALFAKARKYNIYGKIEEDAAEYLQQLLSSIECESISDAFNLRHHLRGNCPNHKCGSNIIVDSKRDGYILSLSKPSPHLLPKARPNESTSRTTLHKLLHEKLWQVAEPTCQRCGMYSIQCVWKGLLNVPRTIIMRFERAGAPETKTKLDYALDLPASIDMKDYLPEKTNPTRYTLSTVIKHRGHNMQDGRYVAYTMTDDGQWWQCEDDRVSRVEERAFQGRRGGETYLAFYKQNT</sequence>
<evidence type="ECO:0000256" key="1">
    <source>
        <dbReference type="SAM" id="Coils"/>
    </source>
</evidence>
<dbReference type="CDD" id="cd02257">
    <property type="entry name" value="Peptidase_C19"/>
    <property type="match status" value="1"/>
</dbReference>
<evidence type="ECO:0000313" key="4">
    <source>
        <dbReference type="EMBL" id="KAF2702723.1"/>
    </source>
</evidence>
<dbReference type="Pfam" id="PF00443">
    <property type="entry name" value="UCH"/>
    <property type="match status" value="1"/>
</dbReference>
<feature type="compositionally biased region" description="Polar residues" evidence="2">
    <location>
        <begin position="177"/>
        <end position="192"/>
    </location>
</feature>
<dbReference type="AlphaFoldDB" id="A0A6G1JQY4"/>
<keyword evidence="5" id="KW-1185">Reference proteome</keyword>
<feature type="region of interest" description="Disordered" evidence="2">
    <location>
        <begin position="142"/>
        <end position="192"/>
    </location>
</feature>
<organism evidence="4 5">
    <name type="scientific">Pleomassaria siparia CBS 279.74</name>
    <dbReference type="NCBI Taxonomy" id="1314801"/>
    <lineage>
        <taxon>Eukaryota</taxon>
        <taxon>Fungi</taxon>
        <taxon>Dikarya</taxon>
        <taxon>Ascomycota</taxon>
        <taxon>Pezizomycotina</taxon>
        <taxon>Dothideomycetes</taxon>
        <taxon>Pleosporomycetidae</taxon>
        <taxon>Pleosporales</taxon>
        <taxon>Pleomassariaceae</taxon>
        <taxon>Pleomassaria</taxon>
    </lineage>
</organism>
<dbReference type="GO" id="GO:0004843">
    <property type="term" value="F:cysteine-type deubiquitinase activity"/>
    <property type="evidence" value="ECO:0007669"/>
    <property type="project" value="InterPro"/>
</dbReference>
<accession>A0A6G1JQY4</accession>
<name>A0A6G1JQY4_9PLEO</name>
<dbReference type="InterPro" id="IPR038765">
    <property type="entry name" value="Papain-like_cys_pep_sf"/>
</dbReference>
<dbReference type="GO" id="GO:0005829">
    <property type="term" value="C:cytosol"/>
    <property type="evidence" value="ECO:0007669"/>
    <property type="project" value="TreeGrafter"/>
</dbReference>
<dbReference type="EMBL" id="MU005793">
    <property type="protein sequence ID" value="KAF2702723.1"/>
    <property type="molecule type" value="Genomic_DNA"/>
</dbReference>
<dbReference type="InterPro" id="IPR050164">
    <property type="entry name" value="Peptidase_C19"/>
</dbReference>
<proteinExistence type="predicted"/>
<evidence type="ECO:0000313" key="5">
    <source>
        <dbReference type="Proteomes" id="UP000799428"/>
    </source>
</evidence>